<keyword evidence="3" id="KW-1185">Reference proteome</keyword>
<evidence type="ECO:0000313" key="2">
    <source>
        <dbReference type="EMBL" id="GJJ10432.1"/>
    </source>
</evidence>
<accession>A0AAV5A9P7</accession>
<proteinExistence type="predicted"/>
<sequence length="97" mass="10862">MDNAESKSVFINSILELVKEPMEKRREEQQWRNQLVAVKTREGANSHHVTDGVMEMTWVPSPTAHHDDDGGGDGGGFSDVYGGKCKKTKINEVERFS</sequence>
<evidence type="ECO:0000256" key="1">
    <source>
        <dbReference type="SAM" id="MobiDB-lite"/>
    </source>
</evidence>
<protein>
    <submittedName>
        <fullName evidence="2">Uncharacterized protein</fullName>
    </submittedName>
</protein>
<evidence type="ECO:0000313" key="3">
    <source>
        <dbReference type="Proteomes" id="UP001050691"/>
    </source>
</evidence>
<organism evidence="2 3">
    <name type="scientific">Clathrus columnatus</name>
    <dbReference type="NCBI Taxonomy" id="1419009"/>
    <lineage>
        <taxon>Eukaryota</taxon>
        <taxon>Fungi</taxon>
        <taxon>Dikarya</taxon>
        <taxon>Basidiomycota</taxon>
        <taxon>Agaricomycotina</taxon>
        <taxon>Agaricomycetes</taxon>
        <taxon>Phallomycetidae</taxon>
        <taxon>Phallales</taxon>
        <taxon>Clathraceae</taxon>
        <taxon>Clathrus</taxon>
    </lineage>
</organism>
<gene>
    <name evidence="2" type="ORF">Clacol_004658</name>
</gene>
<reference evidence="2" key="1">
    <citation type="submission" date="2021-10" db="EMBL/GenBank/DDBJ databases">
        <title>De novo Genome Assembly of Clathrus columnatus (Basidiomycota, Fungi) Using Illumina and Nanopore Sequence Data.</title>
        <authorList>
            <person name="Ogiso-Tanaka E."/>
            <person name="Itagaki H."/>
            <person name="Hosoya T."/>
            <person name="Hosaka K."/>
        </authorList>
    </citation>
    <scope>NUCLEOTIDE SEQUENCE</scope>
    <source>
        <strain evidence="2">MO-923</strain>
    </source>
</reference>
<feature type="region of interest" description="Disordered" evidence="1">
    <location>
        <begin position="59"/>
        <end position="83"/>
    </location>
</feature>
<dbReference type="Proteomes" id="UP001050691">
    <property type="component" value="Unassembled WGS sequence"/>
</dbReference>
<dbReference type="AlphaFoldDB" id="A0AAV5A9P7"/>
<comment type="caution">
    <text evidence="2">The sequence shown here is derived from an EMBL/GenBank/DDBJ whole genome shotgun (WGS) entry which is preliminary data.</text>
</comment>
<dbReference type="EMBL" id="BPWL01000005">
    <property type="protein sequence ID" value="GJJ10432.1"/>
    <property type="molecule type" value="Genomic_DNA"/>
</dbReference>
<name>A0AAV5A9P7_9AGAM</name>